<name>A0A0B0ELW5_9BACT</name>
<evidence type="ECO:0000313" key="1">
    <source>
        <dbReference type="EMBL" id="KHE92123.1"/>
    </source>
</evidence>
<accession>A0A0B0ELW5</accession>
<organism evidence="1 2">
    <name type="scientific">Candidatus Scalindua brodae</name>
    <dbReference type="NCBI Taxonomy" id="237368"/>
    <lineage>
        <taxon>Bacteria</taxon>
        <taxon>Pseudomonadati</taxon>
        <taxon>Planctomycetota</taxon>
        <taxon>Candidatus Brocadiia</taxon>
        <taxon>Candidatus Brocadiales</taxon>
        <taxon>Candidatus Scalinduaceae</taxon>
        <taxon>Candidatus Scalindua</taxon>
    </lineage>
</organism>
<dbReference type="Proteomes" id="UP000030652">
    <property type="component" value="Unassembled WGS sequence"/>
</dbReference>
<evidence type="ECO:0008006" key="3">
    <source>
        <dbReference type="Google" id="ProtNLM"/>
    </source>
</evidence>
<protein>
    <recommendedName>
        <fullName evidence="3">Addiction module component</fullName>
    </recommendedName>
</protein>
<reference evidence="1 2" key="1">
    <citation type="submission" date="2014-10" db="EMBL/GenBank/DDBJ databases">
        <title>Draft genome of anammox bacterium scalindua brodae, obtained using differential coverage binning of sequence data from two enrichment reactors.</title>
        <authorList>
            <person name="Speth D.R."/>
            <person name="Russ L."/>
            <person name="Kartal B."/>
            <person name="Op den Camp H.J."/>
            <person name="Dutilh B.E."/>
            <person name="Jetten M.S."/>
        </authorList>
    </citation>
    <scope>NUCLEOTIDE SEQUENCE [LARGE SCALE GENOMIC DNA]</scope>
    <source>
        <strain evidence="1">RU1</strain>
    </source>
</reference>
<dbReference type="AlphaFoldDB" id="A0A0B0ELW5"/>
<sequence>MKIKEIAIESIKALPNDVTWEDIKERIDFIAGVRKGLMELDEGRYIEHEDIKRELKEWISK</sequence>
<comment type="caution">
    <text evidence="1">The sequence shown here is derived from an EMBL/GenBank/DDBJ whole genome shotgun (WGS) entry which is preliminary data.</text>
</comment>
<proteinExistence type="predicted"/>
<gene>
    <name evidence="1" type="ORF">SCABRO_02174</name>
</gene>
<evidence type="ECO:0000313" key="2">
    <source>
        <dbReference type="Proteomes" id="UP000030652"/>
    </source>
</evidence>
<dbReference type="EMBL" id="JRYO01000152">
    <property type="protein sequence ID" value="KHE92123.1"/>
    <property type="molecule type" value="Genomic_DNA"/>
</dbReference>